<reference evidence="1 2" key="1">
    <citation type="journal article" date="2022" name="New Phytol.">
        <title>Ecological generalism drives hyperdiversity of secondary metabolite gene clusters in xylarialean endophytes.</title>
        <authorList>
            <person name="Franco M.E.E."/>
            <person name="Wisecaver J.H."/>
            <person name="Arnold A.E."/>
            <person name="Ju Y.M."/>
            <person name="Slot J.C."/>
            <person name="Ahrendt S."/>
            <person name="Moore L.P."/>
            <person name="Eastman K.E."/>
            <person name="Scott K."/>
            <person name="Konkel Z."/>
            <person name="Mondo S.J."/>
            <person name="Kuo A."/>
            <person name="Hayes R.D."/>
            <person name="Haridas S."/>
            <person name="Andreopoulos B."/>
            <person name="Riley R."/>
            <person name="LaButti K."/>
            <person name="Pangilinan J."/>
            <person name="Lipzen A."/>
            <person name="Amirebrahimi M."/>
            <person name="Yan J."/>
            <person name="Adam C."/>
            <person name="Keymanesh K."/>
            <person name="Ng V."/>
            <person name="Louie K."/>
            <person name="Northen T."/>
            <person name="Drula E."/>
            <person name="Henrissat B."/>
            <person name="Hsieh H.M."/>
            <person name="Youens-Clark K."/>
            <person name="Lutzoni F."/>
            <person name="Miadlikowska J."/>
            <person name="Eastwood D.C."/>
            <person name="Hamelin R.C."/>
            <person name="Grigoriev I.V."/>
            <person name="U'Ren J.M."/>
        </authorList>
    </citation>
    <scope>NUCLEOTIDE SEQUENCE [LARGE SCALE GENOMIC DNA]</scope>
    <source>
        <strain evidence="1 2">ER1909</strain>
    </source>
</reference>
<accession>A0ACC0DAW7</accession>
<gene>
    <name evidence="1" type="ORF">F4821DRAFT_44101</name>
</gene>
<evidence type="ECO:0000313" key="2">
    <source>
        <dbReference type="Proteomes" id="UP001497680"/>
    </source>
</evidence>
<evidence type="ECO:0000313" key="1">
    <source>
        <dbReference type="EMBL" id="KAI6089880.1"/>
    </source>
</evidence>
<protein>
    <submittedName>
        <fullName evidence="1">Carbohydrate-binding module family 48 protein</fullName>
    </submittedName>
</protein>
<organism evidence="1 2">
    <name type="scientific">Hypoxylon rubiginosum</name>
    <dbReference type="NCBI Taxonomy" id="110542"/>
    <lineage>
        <taxon>Eukaryota</taxon>
        <taxon>Fungi</taxon>
        <taxon>Dikarya</taxon>
        <taxon>Ascomycota</taxon>
        <taxon>Pezizomycotina</taxon>
        <taxon>Sordariomycetes</taxon>
        <taxon>Xylariomycetidae</taxon>
        <taxon>Xylariales</taxon>
        <taxon>Hypoxylaceae</taxon>
        <taxon>Hypoxylon</taxon>
    </lineage>
</organism>
<keyword evidence="2" id="KW-1185">Reference proteome</keyword>
<dbReference type="EMBL" id="MU394293">
    <property type="protein sequence ID" value="KAI6089880.1"/>
    <property type="molecule type" value="Genomic_DNA"/>
</dbReference>
<comment type="caution">
    <text evidence="1">The sequence shown here is derived from an EMBL/GenBank/DDBJ whole genome shotgun (WGS) entry which is preliminary data.</text>
</comment>
<dbReference type="Proteomes" id="UP001497680">
    <property type="component" value="Unassembled WGS sequence"/>
</dbReference>
<proteinExistence type="predicted"/>
<sequence>MGTFVFKWDHPASEVYVTGTFDEWKKTEKLEKVGEHFEKAVTLKDASSKIYYKFVVDGNWVTDHTAPKEVDESGNENNVLTPDRIITEAPATAAMISSVTPDSTTAALAAAVPLEKKKDDEIPGTFPETPAAELDSGGDFSVNPLPAAAGAVNPIKLAPGEKIPETLAGQSTTSNVKLDPESYEKSDTLPGDAPINLSSAAPESTTAALAASAPLEPKVPVVVKESQDKANVDPEASGIAEELEEKAAVEKELLDKVTEAPSTSEGTAGKGTEKTENFVTPGEAAASVAGAATAVGGAALAGAVAAKDVAVEKATDAATTAQATVVEAATNLPDSVKEQLPESVQNAIGTTAKEEVREEVSPEVPVEVKESIAEAGKAPEAAANTEAVEDKKAVEAELLKEVKPVDGEKEDLKTKAAEITDKVTEPAGEPSTITIPPAVETTATNGTKSTEPVEVKPTEQTSPASVKPTEAATPSSSTKPADSPSTTEKKKKNRLSSIFGKVKSKLSSK</sequence>
<name>A0ACC0DAW7_9PEZI</name>